<feature type="transmembrane region" description="Helical" evidence="1">
    <location>
        <begin position="186"/>
        <end position="209"/>
    </location>
</feature>
<dbReference type="EMBL" id="AJJU01000013">
    <property type="protein sequence ID" value="EID74027.1"/>
    <property type="molecule type" value="Genomic_DNA"/>
</dbReference>
<dbReference type="AlphaFoldDB" id="I0WCB1"/>
<accession>I0WCB1</accession>
<dbReference type="OrthoDB" id="1418407at2"/>
<feature type="transmembrane region" description="Helical" evidence="1">
    <location>
        <begin position="53"/>
        <end position="71"/>
    </location>
</feature>
<keyword evidence="1" id="KW-0472">Membrane</keyword>
<keyword evidence="4" id="KW-1185">Reference proteome</keyword>
<feature type="transmembrane region" description="Helical" evidence="1">
    <location>
        <begin position="12"/>
        <end position="33"/>
    </location>
</feature>
<organism evidence="3 4">
    <name type="scientific">Imtechella halotolerans K1</name>
    <dbReference type="NCBI Taxonomy" id="946077"/>
    <lineage>
        <taxon>Bacteria</taxon>
        <taxon>Pseudomonadati</taxon>
        <taxon>Bacteroidota</taxon>
        <taxon>Flavobacteriia</taxon>
        <taxon>Flavobacteriales</taxon>
        <taxon>Flavobacteriaceae</taxon>
        <taxon>Imtechella</taxon>
    </lineage>
</organism>
<gene>
    <name evidence="3" type="ORF">W5A_09365</name>
</gene>
<evidence type="ECO:0000313" key="3">
    <source>
        <dbReference type="EMBL" id="EID74027.1"/>
    </source>
</evidence>
<dbReference type="Pfam" id="PF07786">
    <property type="entry name" value="HGSNAT_cat"/>
    <property type="match status" value="1"/>
</dbReference>
<name>I0WCB1_9FLAO</name>
<reference evidence="3 4" key="1">
    <citation type="journal article" date="2012" name="J. Bacteriol.">
        <title>Genome Sequence of the Halotolerant Bacterium Imtechella halotolerans K1T.</title>
        <authorList>
            <person name="Kumar S."/>
            <person name="Vikram S."/>
            <person name="Subramanian S."/>
            <person name="Raghava G.P."/>
            <person name="Pinnaka A.K."/>
        </authorList>
    </citation>
    <scope>NUCLEOTIDE SEQUENCE [LARGE SCALE GENOMIC DNA]</scope>
    <source>
        <strain evidence="3 4">K1</strain>
    </source>
</reference>
<evidence type="ECO:0000256" key="1">
    <source>
        <dbReference type="SAM" id="Phobius"/>
    </source>
</evidence>
<feature type="transmembrane region" description="Helical" evidence="1">
    <location>
        <begin position="92"/>
        <end position="111"/>
    </location>
</feature>
<keyword evidence="1" id="KW-1133">Transmembrane helix</keyword>
<dbReference type="RefSeq" id="WP_008239829.1">
    <property type="nucleotide sequence ID" value="NZ_AJJU01000013.1"/>
</dbReference>
<feature type="domain" description="Heparan-alpha-glucosaminide N-acetyltransferase catalytic" evidence="2">
    <location>
        <begin position="7"/>
        <end position="216"/>
    </location>
</feature>
<feature type="transmembrane region" description="Helical" evidence="1">
    <location>
        <begin position="221"/>
        <end position="242"/>
    </location>
</feature>
<dbReference type="eggNOG" id="COG1835">
    <property type="taxonomic scope" value="Bacteria"/>
</dbReference>
<protein>
    <recommendedName>
        <fullName evidence="2">Heparan-alpha-glucosaminide N-acetyltransferase catalytic domain-containing protein</fullName>
    </recommendedName>
</protein>
<comment type="caution">
    <text evidence="3">The sequence shown here is derived from an EMBL/GenBank/DDBJ whole genome shotgun (WGS) entry which is preliminary data.</text>
</comment>
<dbReference type="InterPro" id="IPR012429">
    <property type="entry name" value="HGSNAT_cat"/>
</dbReference>
<feature type="transmembrane region" description="Helical" evidence="1">
    <location>
        <begin position="146"/>
        <end position="166"/>
    </location>
</feature>
<dbReference type="STRING" id="946077.W5A_09365"/>
<proteinExistence type="predicted"/>
<dbReference type="PATRIC" id="fig|946077.3.peg.1892"/>
<feature type="transmembrane region" description="Helical" evidence="1">
    <location>
        <begin position="262"/>
        <end position="283"/>
    </location>
</feature>
<sequence>MKQNTFRLYFIDVMRAFAITMMLQGHFVDSLLAPEFRDESNIIFSTWKYFRGITAPTFFTVAGFIFMYLLIKDTVNVGWNNPRVRKGIKRGLTLIGLGYLLRLNITGLFVGKVYAGFYMVDVLHCIGISILLLISIYLYSYQRKSFVMPSLLLGSTLLLFLFAPIYGASNFEMLPVALANYFTKAYGSVFTIIPWFGYAAFGAFMAVFFNKYKEFKYIYHYAIGITFVLGIALLWFSSPFFLEVYRLTGIELASQIYSNNYLFMRLGNVMIWFTLFMLLRNVITSKAIRTIGQNTLSIYVIHFMLLYGSFSGIGLYKFFKLSLNPYVIVPGALMFVIATVYLSFRYNEYKPMVTEKLELVKQELQIFFLETYQVVYLILQKLKEKIIALLAFVRSGS</sequence>
<feature type="transmembrane region" description="Helical" evidence="1">
    <location>
        <begin position="117"/>
        <end position="139"/>
    </location>
</feature>
<feature type="transmembrane region" description="Helical" evidence="1">
    <location>
        <begin position="295"/>
        <end position="319"/>
    </location>
</feature>
<feature type="transmembrane region" description="Helical" evidence="1">
    <location>
        <begin position="325"/>
        <end position="344"/>
    </location>
</feature>
<keyword evidence="1" id="KW-0812">Transmembrane</keyword>
<evidence type="ECO:0000259" key="2">
    <source>
        <dbReference type="Pfam" id="PF07786"/>
    </source>
</evidence>
<evidence type="ECO:0000313" key="4">
    <source>
        <dbReference type="Proteomes" id="UP000005938"/>
    </source>
</evidence>
<dbReference type="Proteomes" id="UP000005938">
    <property type="component" value="Unassembled WGS sequence"/>
</dbReference>